<organism evidence="3 4">
    <name type="scientific">Clarias magur</name>
    <name type="common">Asian catfish</name>
    <name type="synonym">Macropteronotus magur</name>
    <dbReference type="NCBI Taxonomy" id="1594786"/>
    <lineage>
        <taxon>Eukaryota</taxon>
        <taxon>Metazoa</taxon>
        <taxon>Chordata</taxon>
        <taxon>Craniata</taxon>
        <taxon>Vertebrata</taxon>
        <taxon>Euteleostomi</taxon>
        <taxon>Actinopterygii</taxon>
        <taxon>Neopterygii</taxon>
        <taxon>Teleostei</taxon>
        <taxon>Ostariophysi</taxon>
        <taxon>Siluriformes</taxon>
        <taxon>Clariidae</taxon>
        <taxon>Clarias</taxon>
    </lineage>
</organism>
<feature type="chain" id="PRO_5035280063" description="Immunoglobulin domain-containing protein" evidence="1">
    <location>
        <begin position="22"/>
        <end position="212"/>
    </location>
</feature>
<evidence type="ECO:0000313" key="3">
    <source>
        <dbReference type="EMBL" id="KAF5886510.1"/>
    </source>
</evidence>
<reference evidence="3" key="1">
    <citation type="submission" date="2020-07" db="EMBL/GenBank/DDBJ databases">
        <title>Clarias magur genome sequencing, assembly and annotation.</title>
        <authorList>
            <person name="Kushwaha B."/>
            <person name="Kumar R."/>
            <person name="Das P."/>
            <person name="Joshi C.G."/>
            <person name="Kumar D."/>
            <person name="Nagpure N.S."/>
            <person name="Pandey M."/>
            <person name="Agarwal S."/>
            <person name="Srivastava S."/>
            <person name="Singh M."/>
            <person name="Sahoo L."/>
            <person name="Jayasankar P."/>
            <person name="Meher P.K."/>
            <person name="Koringa P.G."/>
            <person name="Iquebal M.A."/>
            <person name="Das S.P."/>
            <person name="Bit A."/>
            <person name="Patnaik S."/>
            <person name="Patel N."/>
            <person name="Shah T.M."/>
            <person name="Hinsu A."/>
            <person name="Jena J.K."/>
        </authorList>
    </citation>
    <scope>NUCLEOTIDE SEQUENCE</scope>
    <source>
        <strain evidence="3">CIFAMagur01</strain>
        <tissue evidence="3">Testis</tissue>
    </source>
</reference>
<feature type="signal peptide" evidence="1">
    <location>
        <begin position="1"/>
        <end position="21"/>
    </location>
</feature>
<dbReference type="Proteomes" id="UP000727407">
    <property type="component" value="Unassembled WGS sequence"/>
</dbReference>
<evidence type="ECO:0000256" key="1">
    <source>
        <dbReference type="SAM" id="SignalP"/>
    </source>
</evidence>
<protein>
    <recommendedName>
        <fullName evidence="2">Immunoglobulin domain-containing protein</fullName>
    </recommendedName>
</protein>
<evidence type="ECO:0000313" key="4">
    <source>
        <dbReference type="Proteomes" id="UP000727407"/>
    </source>
</evidence>
<dbReference type="OrthoDB" id="8876985at2759"/>
<dbReference type="Pfam" id="PF07686">
    <property type="entry name" value="V-set"/>
    <property type="match status" value="1"/>
</dbReference>
<feature type="domain" description="Immunoglobulin" evidence="2">
    <location>
        <begin position="22"/>
        <end position="115"/>
    </location>
</feature>
<dbReference type="EMBL" id="QNUK01001174">
    <property type="protein sequence ID" value="KAF5886510.1"/>
    <property type="molecule type" value="Genomic_DNA"/>
</dbReference>
<keyword evidence="1" id="KW-0732">Signal</keyword>
<sequence length="212" mass="23963">MWSYTLLFGLQMITIAPPVSGQRSVTAKLHHPVTLTCDWKCSDLLKWTQFQNPGYILAQCDQSSCRSEEGFNISHDQYLEGKPYLTITAADYSNRGTYTCQCDHSDVCDVRLIIEPVEVRRVVTPGEPIDVHLPLTDQVEVRFTPSDAARPSNLRICTVDNQKIDCSPDYRERASLLNTLQINDGRGSDSGNYTVRDRVNDETLTIVQVHVR</sequence>
<dbReference type="InterPro" id="IPR036179">
    <property type="entry name" value="Ig-like_dom_sf"/>
</dbReference>
<name>A0A8J4TZL2_CLAMG</name>
<dbReference type="SMART" id="SM00409">
    <property type="entry name" value="IG"/>
    <property type="match status" value="2"/>
</dbReference>
<proteinExistence type="predicted"/>
<gene>
    <name evidence="3" type="ORF">DAT39_022502</name>
</gene>
<dbReference type="InterPro" id="IPR013106">
    <property type="entry name" value="Ig_V-set"/>
</dbReference>
<comment type="caution">
    <text evidence="3">The sequence shown here is derived from an EMBL/GenBank/DDBJ whole genome shotgun (WGS) entry which is preliminary data.</text>
</comment>
<accession>A0A8J4TZL2</accession>
<dbReference type="Gene3D" id="2.60.40.10">
    <property type="entry name" value="Immunoglobulins"/>
    <property type="match status" value="1"/>
</dbReference>
<dbReference type="AlphaFoldDB" id="A0A8J4TZL2"/>
<dbReference type="SUPFAM" id="SSF48726">
    <property type="entry name" value="Immunoglobulin"/>
    <property type="match status" value="1"/>
</dbReference>
<dbReference type="InterPro" id="IPR013783">
    <property type="entry name" value="Ig-like_fold"/>
</dbReference>
<feature type="non-terminal residue" evidence="3">
    <location>
        <position position="212"/>
    </location>
</feature>
<dbReference type="InterPro" id="IPR003599">
    <property type="entry name" value="Ig_sub"/>
</dbReference>
<evidence type="ECO:0000259" key="2">
    <source>
        <dbReference type="SMART" id="SM00409"/>
    </source>
</evidence>
<keyword evidence="4" id="KW-1185">Reference proteome</keyword>
<feature type="domain" description="Immunoglobulin" evidence="2">
    <location>
        <begin position="118"/>
        <end position="212"/>
    </location>
</feature>